<organism evidence="1 2">
    <name type="scientific">Dictyostelium purpureum</name>
    <name type="common">Slime mold</name>
    <dbReference type="NCBI Taxonomy" id="5786"/>
    <lineage>
        <taxon>Eukaryota</taxon>
        <taxon>Amoebozoa</taxon>
        <taxon>Evosea</taxon>
        <taxon>Eumycetozoa</taxon>
        <taxon>Dictyostelia</taxon>
        <taxon>Dictyosteliales</taxon>
        <taxon>Dictyosteliaceae</taxon>
        <taxon>Dictyostelium</taxon>
    </lineage>
</organism>
<dbReference type="OMA" id="FREDCTN"/>
<dbReference type="AlphaFoldDB" id="F0Z9J7"/>
<dbReference type="GeneID" id="10509999"/>
<proteinExistence type="predicted"/>
<dbReference type="InParanoid" id="F0Z9J7"/>
<dbReference type="Proteomes" id="UP000001064">
    <property type="component" value="Unassembled WGS sequence"/>
</dbReference>
<accession>F0Z9J7</accession>
<dbReference type="OrthoDB" id="22201at2759"/>
<reference evidence="2" key="1">
    <citation type="journal article" date="2011" name="Genome Biol.">
        <title>Comparative genomics of the social amoebae Dictyostelium discoideum and Dictyostelium purpureum.</title>
        <authorList>
            <consortium name="US DOE Joint Genome Institute (JGI-PGF)"/>
            <person name="Sucgang R."/>
            <person name="Kuo A."/>
            <person name="Tian X."/>
            <person name="Salerno W."/>
            <person name="Parikh A."/>
            <person name="Feasley C.L."/>
            <person name="Dalin E."/>
            <person name="Tu H."/>
            <person name="Huang E."/>
            <person name="Barry K."/>
            <person name="Lindquist E."/>
            <person name="Shapiro H."/>
            <person name="Bruce D."/>
            <person name="Schmutz J."/>
            <person name="Salamov A."/>
            <person name="Fey P."/>
            <person name="Gaudet P."/>
            <person name="Anjard C."/>
            <person name="Babu M.M."/>
            <person name="Basu S."/>
            <person name="Bushmanova Y."/>
            <person name="van der Wel H."/>
            <person name="Katoh-Kurasawa M."/>
            <person name="Dinh C."/>
            <person name="Coutinho P.M."/>
            <person name="Saito T."/>
            <person name="Elias M."/>
            <person name="Schaap P."/>
            <person name="Kay R.R."/>
            <person name="Henrissat B."/>
            <person name="Eichinger L."/>
            <person name="Rivero F."/>
            <person name="Putnam N.H."/>
            <person name="West C.M."/>
            <person name="Loomis W.F."/>
            <person name="Chisholm R.L."/>
            <person name="Shaulsky G."/>
            <person name="Strassmann J.E."/>
            <person name="Queller D.C."/>
            <person name="Kuspa A."/>
            <person name="Grigoriev I.V."/>
        </authorList>
    </citation>
    <scope>NUCLEOTIDE SEQUENCE [LARGE SCALE GENOMIC DNA]</scope>
    <source>
        <strain evidence="2">QSDP1</strain>
    </source>
</reference>
<evidence type="ECO:0000313" key="1">
    <source>
        <dbReference type="EMBL" id="EGC39420.1"/>
    </source>
</evidence>
<dbReference type="RefSeq" id="XP_003284094.1">
    <property type="nucleotide sequence ID" value="XM_003284046.1"/>
</dbReference>
<dbReference type="VEuPathDB" id="AmoebaDB:DICPUDRAFT_23835"/>
<feature type="non-terminal residue" evidence="1">
    <location>
        <position position="88"/>
    </location>
</feature>
<dbReference type="KEGG" id="dpp:DICPUDRAFT_23835"/>
<dbReference type="EMBL" id="GL870958">
    <property type="protein sequence ID" value="EGC39420.1"/>
    <property type="molecule type" value="Genomic_DNA"/>
</dbReference>
<keyword evidence="2" id="KW-1185">Reference proteome</keyword>
<sequence length="88" mass="10447">YDQYWSFEFREDCTNECLQSYIQKLELDVIRAQTILDVYKSLKVPEGGTIPKFNFGDVMFYYQEKDDAISNKNIQDLFNINLSNLNFP</sequence>
<protein>
    <submittedName>
        <fullName evidence="1">Uncharacterized protein</fullName>
    </submittedName>
</protein>
<feature type="non-terminal residue" evidence="1">
    <location>
        <position position="1"/>
    </location>
</feature>
<name>F0Z9J7_DICPU</name>
<evidence type="ECO:0000313" key="2">
    <source>
        <dbReference type="Proteomes" id="UP000001064"/>
    </source>
</evidence>
<gene>
    <name evidence="1" type="ORF">DICPUDRAFT_23835</name>
</gene>
<dbReference type="FunCoup" id="F0Z9J7">
    <property type="interactions" value="937"/>
</dbReference>